<dbReference type="EMBL" id="CAKOGL010000021">
    <property type="protein sequence ID" value="CAH2099265.1"/>
    <property type="molecule type" value="Genomic_DNA"/>
</dbReference>
<evidence type="ECO:0000313" key="2">
    <source>
        <dbReference type="Proteomes" id="UP001153954"/>
    </source>
</evidence>
<proteinExistence type="predicted"/>
<dbReference type="Proteomes" id="UP001153954">
    <property type="component" value="Unassembled WGS sequence"/>
</dbReference>
<protein>
    <submittedName>
        <fullName evidence="1">Uncharacterized protein</fullName>
    </submittedName>
</protein>
<organism evidence="1 2">
    <name type="scientific">Euphydryas editha</name>
    <name type="common">Edith's checkerspot</name>
    <dbReference type="NCBI Taxonomy" id="104508"/>
    <lineage>
        <taxon>Eukaryota</taxon>
        <taxon>Metazoa</taxon>
        <taxon>Ecdysozoa</taxon>
        <taxon>Arthropoda</taxon>
        <taxon>Hexapoda</taxon>
        <taxon>Insecta</taxon>
        <taxon>Pterygota</taxon>
        <taxon>Neoptera</taxon>
        <taxon>Endopterygota</taxon>
        <taxon>Lepidoptera</taxon>
        <taxon>Glossata</taxon>
        <taxon>Ditrysia</taxon>
        <taxon>Papilionoidea</taxon>
        <taxon>Nymphalidae</taxon>
        <taxon>Nymphalinae</taxon>
        <taxon>Euphydryas</taxon>
    </lineage>
</organism>
<sequence>MTREVTTEPRPLVPCGATFHGFGSGLSNDRTGCAKNLQVRFRYHRRHNICTLRSVEKIVELEEEFREIGGGNDNHEIRFLPVLLPGGRQTVLKRCRVYGPRVPQ</sequence>
<name>A0AAU9UIW6_EUPED</name>
<accession>A0AAU9UIW6</accession>
<reference evidence="1" key="1">
    <citation type="submission" date="2022-03" db="EMBL/GenBank/DDBJ databases">
        <authorList>
            <person name="Tunstrom K."/>
        </authorList>
    </citation>
    <scope>NUCLEOTIDE SEQUENCE</scope>
</reference>
<keyword evidence="2" id="KW-1185">Reference proteome</keyword>
<dbReference type="AlphaFoldDB" id="A0AAU9UIW6"/>
<evidence type="ECO:0000313" key="1">
    <source>
        <dbReference type="EMBL" id="CAH2099265.1"/>
    </source>
</evidence>
<comment type="caution">
    <text evidence="1">The sequence shown here is derived from an EMBL/GenBank/DDBJ whole genome shotgun (WGS) entry which is preliminary data.</text>
</comment>
<gene>
    <name evidence="1" type="ORF">EEDITHA_LOCUS14273</name>
</gene>